<evidence type="ECO:0000313" key="3">
    <source>
        <dbReference type="Proteomes" id="UP000258215"/>
    </source>
</evidence>
<dbReference type="InterPro" id="IPR032395">
    <property type="entry name" value="Phage_tail_NK"/>
</dbReference>
<dbReference type="Proteomes" id="UP000258215">
    <property type="component" value="Segment"/>
</dbReference>
<dbReference type="RefSeq" id="YP_009880309.1">
    <property type="nucleotide sequence ID" value="NC_049433.1"/>
</dbReference>
<name>A0A2Z3DUY0_9CAUD</name>
<organism evidence="2 3">
    <name type="scientific">Escherichia phage EP75</name>
    <dbReference type="NCBI Taxonomy" id="2070200"/>
    <lineage>
        <taxon>Viruses</taxon>
        <taxon>Duplodnaviria</taxon>
        <taxon>Heunggongvirae</taxon>
        <taxon>Uroviricota</taxon>
        <taxon>Caudoviricetes</taxon>
        <taxon>Pantevenvirales</taxon>
        <taxon>Ackermannviridae</taxon>
        <taxon>Cvivirinae</taxon>
        <taxon>Kuttervirus</taxon>
        <taxon>Kuttervirus EP75</taxon>
    </lineage>
</organism>
<dbReference type="EMBL" id="MG748547">
    <property type="protein sequence ID" value="AVZ45044.1"/>
    <property type="molecule type" value="Genomic_DNA"/>
</dbReference>
<sequence>MAILTSPYLGNMLQTHRIKTEVRFSGLSLNIPTGATGVDLLSLFVDKTPVAGSTAMTPFFDLATNKFKVFNNDSTVTLKINLIGAWQGSTNNRTLELNFVGSAGNQLTKSRDAALTGQDILSFPTFFSVDKDGNLATNGSQIIARSYGNDFTITEAIFIAEQVVPLYMTSI</sequence>
<evidence type="ECO:0000259" key="1">
    <source>
        <dbReference type="Pfam" id="PF16532"/>
    </source>
</evidence>
<protein>
    <recommendedName>
        <fullName evidence="1">Sf6-type phage tail needle knob domain-containing protein</fullName>
    </recommendedName>
</protein>
<proteinExistence type="predicted"/>
<accession>A0A2Z3DUY0</accession>
<feature type="domain" description="Sf6-type phage tail needle knob" evidence="1">
    <location>
        <begin position="15"/>
        <end position="162"/>
    </location>
</feature>
<dbReference type="Pfam" id="PF16532">
    <property type="entry name" value="Phage_tail_NK"/>
    <property type="match status" value="1"/>
</dbReference>
<evidence type="ECO:0000313" key="2">
    <source>
        <dbReference type="EMBL" id="AVZ45044.1"/>
    </source>
</evidence>
<dbReference type="Gene3D" id="2.60.120.1120">
    <property type="entry name" value="Sf6-type phage tail needle knob"/>
    <property type="match status" value="1"/>
</dbReference>
<keyword evidence="3" id="KW-1185">Reference proteome</keyword>
<reference evidence="3" key="1">
    <citation type="submission" date="2018-01" db="EMBL/GenBank/DDBJ databases">
        <authorList>
            <person name="van Mierlo J.T."/>
            <person name="Hagens S."/>
            <person name="Witte S."/>
            <person name="Klamert S."/>
            <person name="van de Straat L."/>
        </authorList>
    </citation>
    <scope>NUCLEOTIDE SEQUENCE [LARGE SCALE GENOMIC DNA]</scope>
</reference>
<dbReference type="KEGG" id="vg:55809557"/>
<dbReference type="GeneID" id="55809557"/>
<dbReference type="InterPro" id="IPR038681">
    <property type="entry name" value="Phage_tail_NK_sf"/>
</dbReference>